<comment type="catalytic activity">
    <reaction evidence="18">
        <text>guanosine(9) in tRNA + S-adenosyl-L-methionine = N(1)-methylguanosine(9) in tRNA + S-adenosyl-L-homocysteine + H(+)</text>
        <dbReference type="Rhea" id="RHEA:43156"/>
        <dbReference type="Rhea" id="RHEA-COMP:10367"/>
        <dbReference type="Rhea" id="RHEA-COMP:10368"/>
        <dbReference type="ChEBI" id="CHEBI:15378"/>
        <dbReference type="ChEBI" id="CHEBI:57856"/>
        <dbReference type="ChEBI" id="CHEBI:59789"/>
        <dbReference type="ChEBI" id="CHEBI:73542"/>
        <dbReference type="ChEBI" id="CHEBI:74269"/>
        <dbReference type="EC" id="2.1.1.221"/>
    </reaction>
</comment>
<dbReference type="GO" id="GO:0005654">
    <property type="term" value="C:nucleoplasm"/>
    <property type="evidence" value="ECO:0007669"/>
    <property type="project" value="TreeGrafter"/>
</dbReference>
<evidence type="ECO:0000256" key="8">
    <source>
        <dbReference type="ARBA" id="ARBA00022694"/>
    </source>
</evidence>
<feature type="domain" description="SAM-dependent MTase TRM10-type" evidence="21">
    <location>
        <begin position="199"/>
        <end position="391"/>
    </location>
</feature>
<dbReference type="GO" id="GO:0070131">
    <property type="term" value="P:positive regulation of mitochondrial translation"/>
    <property type="evidence" value="ECO:0007669"/>
    <property type="project" value="TreeGrafter"/>
</dbReference>
<dbReference type="InterPro" id="IPR025812">
    <property type="entry name" value="Trm10_C_MTase_dom"/>
</dbReference>
<evidence type="ECO:0000256" key="15">
    <source>
        <dbReference type="ARBA" id="ARBA00031759"/>
    </source>
</evidence>
<evidence type="ECO:0000256" key="20">
    <source>
        <dbReference type="SAM" id="MobiDB-lite"/>
    </source>
</evidence>
<keyword evidence="23" id="KW-1185">Reference proteome</keyword>
<feature type="compositionally biased region" description="Basic and acidic residues" evidence="20">
    <location>
        <begin position="404"/>
        <end position="413"/>
    </location>
</feature>
<dbReference type="GO" id="GO:0160106">
    <property type="term" value="F:tRNA (adenine(9)-N1)-methyltransferase activity"/>
    <property type="evidence" value="ECO:0007669"/>
    <property type="project" value="UniProtKB-EC"/>
</dbReference>
<sequence>MRFLNTHVVNVLRKQCIKQTPVLMQREGSWLMTHCLKSLLLPSSPPCRGLSTAQRLRKEASQPSTDKLDLDLWKSVMKSGGDSAEVTQAEESTEASPLGVMRELVEMWRQAGKLVPENMTEEELQTLEELSTKSSRKKYLKYLALKEGHKKARKKKQEKKKQERAEDAKGSGEDEEEEGSRMKNTFLLQFWQRSIDALYNWRAAQAMQFGQSLVFDMSYDRYMTRREIENTVSQLLECEGWNRRALDPFHLHFCNLKVEAAYHKELIKRYSGAWDRLLVSVTDRPHQEVFPREKLVYLTADSPHVLKTFDHDKVYIVGAMVDKSIQTGLSLANAKRLNLATARLPLDEYLHWDSGAKNLTLDQVIRILLTIKDTGSWEKALRFVPSRKHEGFYKPQQSQHKHWGKSEARRDNSRTQGAFVRHQAFNPGMQQTLLKDSRSGETAGKSKGKKNWWEEED</sequence>
<reference evidence="22" key="1">
    <citation type="submission" date="2022-02" db="EMBL/GenBank/DDBJ databases">
        <title>Atlantic sturgeon de novo genome assembly.</title>
        <authorList>
            <person name="Stock M."/>
            <person name="Klopp C."/>
            <person name="Guiguen Y."/>
            <person name="Cabau C."/>
            <person name="Parinello H."/>
            <person name="Santidrian Yebra-Pimentel E."/>
            <person name="Kuhl H."/>
            <person name="Dirks R.P."/>
            <person name="Guessner J."/>
            <person name="Wuertz S."/>
            <person name="Du K."/>
            <person name="Schartl M."/>
        </authorList>
    </citation>
    <scope>NUCLEOTIDE SEQUENCE</scope>
    <source>
        <strain evidence="22">STURGEONOMICS-FGT-2020</strain>
        <tissue evidence="22">Whole blood</tissue>
    </source>
</reference>
<feature type="region of interest" description="Disordered" evidence="20">
    <location>
        <begin position="150"/>
        <end position="178"/>
    </location>
</feature>
<feature type="compositionally biased region" description="Basic and acidic residues" evidence="20">
    <location>
        <begin position="160"/>
        <end position="172"/>
    </location>
</feature>
<evidence type="ECO:0000256" key="2">
    <source>
        <dbReference type="ARBA" id="ARBA00012794"/>
    </source>
</evidence>
<dbReference type="PANTHER" id="PTHR13563:SF5">
    <property type="entry name" value="TRNA METHYLTRANSFERASE 10 HOMOLOG C"/>
    <property type="match status" value="1"/>
</dbReference>
<dbReference type="InterPro" id="IPR007356">
    <property type="entry name" value="tRNA_m1G_MeTrfase_euk"/>
</dbReference>
<feature type="region of interest" description="Disordered" evidence="20">
    <location>
        <begin position="391"/>
        <end position="457"/>
    </location>
</feature>
<evidence type="ECO:0000256" key="4">
    <source>
        <dbReference type="ARBA" id="ARBA00014681"/>
    </source>
</evidence>
<protein>
    <recommendedName>
        <fullName evidence="4">tRNA methyltransferase 10 homolog C</fullName>
        <ecNumber evidence="2">2.1.1.218</ecNumber>
        <ecNumber evidence="3">2.1.1.221</ecNumber>
    </recommendedName>
    <alternativeName>
        <fullName evidence="14">Mitochondrial ribonuclease P protein 1</fullName>
    </alternativeName>
    <alternativeName>
        <fullName evidence="13">RNA (guanine-9-)-methyltransferase domain-containing protein 1</fullName>
    </alternativeName>
    <alternativeName>
        <fullName evidence="15">mRNA methyladenosine-N(1)-methyltransferase</fullName>
    </alternativeName>
    <alternativeName>
        <fullName evidence="16">tRNA (adenine(9)-N(1))-methyltransferase</fullName>
    </alternativeName>
    <alternativeName>
        <fullName evidence="12">tRNA (guanine(9)-N(1))-methyltransferase</fullName>
    </alternativeName>
</protein>
<evidence type="ECO:0000259" key="21">
    <source>
        <dbReference type="PROSITE" id="PS51675"/>
    </source>
</evidence>
<evidence type="ECO:0000256" key="12">
    <source>
        <dbReference type="ARBA" id="ARBA00029727"/>
    </source>
</evidence>
<gene>
    <name evidence="22" type="ORF">AOXY_G10807</name>
</gene>
<keyword evidence="6" id="KW-0808">Transferase</keyword>
<evidence type="ECO:0000256" key="3">
    <source>
        <dbReference type="ARBA" id="ARBA00012797"/>
    </source>
</evidence>
<evidence type="ECO:0000256" key="18">
    <source>
        <dbReference type="ARBA" id="ARBA00048434"/>
    </source>
</evidence>
<feature type="compositionally biased region" description="Basic residues" evidence="20">
    <location>
        <begin position="150"/>
        <end position="159"/>
    </location>
</feature>
<evidence type="ECO:0000256" key="7">
    <source>
        <dbReference type="ARBA" id="ARBA00022691"/>
    </source>
</evidence>
<dbReference type="EMBL" id="JAGXEW010000009">
    <property type="protein sequence ID" value="KAK1167991.1"/>
    <property type="molecule type" value="Genomic_DNA"/>
</dbReference>
<evidence type="ECO:0000256" key="14">
    <source>
        <dbReference type="ARBA" id="ARBA00030623"/>
    </source>
</evidence>
<dbReference type="EC" id="2.1.1.218" evidence="2"/>
<evidence type="ECO:0000256" key="6">
    <source>
        <dbReference type="ARBA" id="ARBA00022679"/>
    </source>
</evidence>
<keyword evidence="5" id="KW-0489">Methyltransferase</keyword>
<dbReference type="GO" id="GO:0000049">
    <property type="term" value="F:tRNA binding"/>
    <property type="evidence" value="ECO:0007669"/>
    <property type="project" value="TreeGrafter"/>
</dbReference>
<dbReference type="PROSITE" id="PS51675">
    <property type="entry name" value="SAM_MT_TRM10"/>
    <property type="match status" value="1"/>
</dbReference>
<name>A0AAD8DFB7_ACIOX</name>
<evidence type="ECO:0000313" key="23">
    <source>
        <dbReference type="Proteomes" id="UP001230051"/>
    </source>
</evidence>
<evidence type="ECO:0000256" key="16">
    <source>
        <dbReference type="ARBA" id="ARBA00033019"/>
    </source>
</evidence>
<organism evidence="22 23">
    <name type="scientific">Acipenser oxyrinchus oxyrinchus</name>
    <dbReference type="NCBI Taxonomy" id="40147"/>
    <lineage>
        <taxon>Eukaryota</taxon>
        <taxon>Metazoa</taxon>
        <taxon>Chordata</taxon>
        <taxon>Craniata</taxon>
        <taxon>Vertebrata</taxon>
        <taxon>Euteleostomi</taxon>
        <taxon>Actinopterygii</taxon>
        <taxon>Chondrostei</taxon>
        <taxon>Acipenseriformes</taxon>
        <taxon>Acipenseridae</taxon>
        <taxon>Acipenser</taxon>
    </lineage>
</organism>
<evidence type="ECO:0000313" key="22">
    <source>
        <dbReference type="EMBL" id="KAK1167991.1"/>
    </source>
</evidence>
<dbReference type="GO" id="GO:0005739">
    <property type="term" value="C:mitochondrion"/>
    <property type="evidence" value="ECO:0007669"/>
    <property type="project" value="UniProtKB-SubCell"/>
</dbReference>
<dbReference type="AlphaFoldDB" id="A0AAD8DFB7"/>
<comment type="subcellular location">
    <subcellularLocation>
        <location evidence="1">Mitochondrion</location>
    </subcellularLocation>
</comment>
<dbReference type="PANTHER" id="PTHR13563">
    <property type="entry name" value="TRNA (GUANINE-9-) METHYLTRANSFERASE"/>
    <property type="match status" value="1"/>
</dbReference>
<dbReference type="InterPro" id="IPR028564">
    <property type="entry name" value="MT_TRM10-typ"/>
</dbReference>
<evidence type="ECO:0000256" key="13">
    <source>
        <dbReference type="ARBA" id="ARBA00029803"/>
    </source>
</evidence>
<dbReference type="FunFam" id="3.40.1280.30:FF:000003">
    <property type="entry name" value="tRNA methyltransferase 10C, mitochondrial RNase P subunit"/>
    <property type="match status" value="1"/>
</dbReference>
<dbReference type="Gene3D" id="3.40.1280.30">
    <property type="match status" value="1"/>
</dbReference>
<evidence type="ECO:0000256" key="17">
    <source>
        <dbReference type="ARBA" id="ARBA00048278"/>
    </source>
</evidence>
<accession>A0AAD8DFB7</accession>
<dbReference type="GO" id="GO:0097745">
    <property type="term" value="P:mitochondrial tRNA 5'-end processing"/>
    <property type="evidence" value="ECO:0007669"/>
    <property type="project" value="TreeGrafter"/>
</dbReference>
<evidence type="ECO:0000256" key="9">
    <source>
        <dbReference type="ARBA" id="ARBA00022946"/>
    </source>
</evidence>
<comment type="catalytic activity">
    <reaction evidence="19">
        <text>an adenosine in mRNA + S-adenosyl-L-methionine = an N(1)-methyladenosine in mRNA + S-adenosyl-L-homocysteine + H(+)</text>
        <dbReference type="Rhea" id="RHEA:55392"/>
        <dbReference type="Rhea" id="RHEA-COMP:12414"/>
        <dbReference type="Rhea" id="RHEA-COMP:12415"/>
        <dbReference type="ChEBI" id="CHEBI:15378"/>
        <dbReference type="ChEBI" id="CHEBI:57856"/>
        <dbReference type="ChEBI" id="CHEBI:59789"/>
        <dbReference type="ChEBI" id="CHEBI:74411"/>
        <dbReference type="ChEBI" id="CHEBI:74491"/>
    </reaction>
</comment>
<keyword evidence="9" id="KW-0809">Transit peptide</keyword>
<dbReference type="GO" id="GO:0032259">
    <property type="term" value="P:methylation"/>
    <property type="evidence" value="ECO:0007669"/>
    <property type="project" value="UniProtKB-KW"/>
</dbReference>
<evidence type="ECO:0000256" key="1">
    <source>
        <dbReference type="ARBA" id="ARBA00004173"/>
    </source>
</evidence>
<keyword evidence="7" id="KW-0949">S-adenosyl-L-methionine</keyword>
<keyword evidence="10" id="KW-0175">Coiled coil</keyword>
<dbReference type="InterPro" id="IPR038459">
    <property type="entry name" value="MT_TRM10-typ_sf"/>
</dbReference>
<evidence type="ECO:0000256" key="5">
    <source>
        <dbReference type="ARBA" id="ARBA00022603"/>
    </source>
</evidence>
<proteinExistence type="predicted"/>
<evidence type="ECO:0000256" key="11">
    <source>
        <dbReference type="ARBA" id="ARBA00023128"/>
    </source>
</evidence>
<keyword evidence="8" id="KW-0819">tRNA processing</keyword>
<dbReference type="Proteomes" id="UP001230051">
    <property type="component" value="Unassembled WGS sequence"/>
</dbReference>
<evidence type="ECO:0000256" key="19">
    <source>
        <dbReference type="ARBA" id="ARBA00048481"/>
    </source>
</evidence>
<dbReference type="CDD" id="cd18102">
    <property type="entry name" value="Trm10_MRRP1"/>
    <property type="match status" value="1"/>
</dbReference>
<comment type="caution">
    <text evidence="22">The sequence shown here is derived from an EMBL/GenBank/DDBJ whole genome shotgun (WGS) entry which is preliminary data.</text>
</comment>
<dbReference type="EC" id="2.1.1.221" evidence="3"/>
<evidence type="ECO:0000256" key="10">
    <source>
        <dbReference type="ARBA" id="ARBA00023054"/>
    </source>
</evidence>
<keyword evidence="11" id="KW-0496">Mitochondrion</keyword>
<comment type="catalytic activity">
    <reaction evidence="17">
        <text>adenosine(9) in tRNA + S-adenosyl-L-methionine = N(1)-methyladenosine(9) in tRNA + S-adenosyl-L-homocysteine + H(+)</text>
        <dbReference type="Rhea" id="RHEA:43148"/>
        <dbReference type="Rhea" id="RHEA-COMP:10363"/>
        <dbReference type="Rhea" id="RHEA-COMP:10364"/>
        <dbReference type="ChEBI" id="CHEBI:15378"/>
        <dbReference type="ChEBI" id="CHEBI:57856"/>
        <dbReference type="ChEBI" id="CHEBI:59789"/>
        <dbReference type="ChEBI" id="CHEBI:74411"/>
        <dbReference type="ChEBI" id="CHEBI:74491"/>
        <dbReference type="EC" id="2.1.1.218"/>
    </reaction>
</comment>
<dbReference type="GO" id="GO:0052905">
    <property type="term" value="F:tRNA (guanosine(9)-N1)-methyltransferase activity"/>
    <property type="evidence" value="ECO:0007669"/>
    <property type="project" value="UniProtKB-EC"/>
</dbReference>